<dbReference type="Proteomes" id="UP000063991">
    <property type="component" value="Chromosome"/>
</dbReference>
<evidence type="ECO:0000256" key="4">
    <source>
        <dbReference type="ARBA" id="ARBA00023163"/>
    </source>
</evidence>
<dbReference type="InterPro" id="IPR036388">
    <property type="entry name" value="WH-like_DNA-bd_sf"/>
</dbReference>
<dbReference type="OrthoDB" id="9786526at2"/>
<evidence type="ECO:0000313" key="7">
    <source>
        <dbReference type="Proteomes" id="UP000063991"/>
    </source>
</evidence>
<dbReference type="InterPro" id="IPR005119">
    <property type="entry name" value="LysR_subst-bd"/>
</dbReference>
<dbReference type="CDD" id="cd08422">
    <property type="entry name" value="PBP2_CrgA_like"/>
    <property type="match status" value="1"/>
</dbReference>
<accession>A0A126Q1F3</accession>
<dbReference type="Gene3D" id="3.40.190.290">
    <property type="match status" value="1"/>
</dbReference>
<keyword evidence="3" id="KW-0238">DNA-binding</keyword>
<dbReference type="RefSeq" id="WP_061095451.1">
    <property type="nucleotide sequence ID" value="NZ_CP014323.1"/>
</dbReference>
<gene>
    <name evidence="6" type="ORF">AVL55_13225</name>
</gene>
<dbReference type="InterPro" id="IPR058163">
    <property type="entry name" value="LysR-type_TF_proteobact-type"/>
</dbReference>
<organism evidence="6 7">
    <name type="scientific">Alteromonas macleodii</name>
    <name type="common">Pseudoalteromonas macleodii</name>
    <dbReference type="NCBI Taxonomy" id="28108"/>
    <lineage>
        <taxon>Bacteria</taxon>
        <taxon>Pseudomonadati</taxon>
        <taxon>Pseudomonadota</taxon>
        <taxon>Gammaproteobacteria</taxon>
        <taxon>Alteromonadales</taxon>
        <taxon>Alteromonadaceae</taxon>
        <taxon>Alteromonas/Salinimonas group</taxon>
        <taxon>Alteromonas</taxon>
    </lineage>
</organism>
<protein>
    <submittedName>
        <fullName evidence="6">LysR family transcriptional regulator</fullName>
    </submittedName>
</protein>
<dbReference type="InterPro" id="IPR000847">
    <property type="entry name" value="LysR_HTH_N"/>
</dbReference>
<dbReference type="AlphaFoldDB" id="A0A126Q1F3"/>
<evidence type="ECO:0000256" key="2">
    <source>
        <dbReference type="ARBA" id="ARBA00023015"/>
    </source>
</evidence>
<dbReference type="Pfam" id="PF03466">
    <property type="entry name" value="LysR_substrate"/>
    <property type="match status" value="1"/>
</dbReference>
<dbReference type="PROSITE" id="PS50931">
    <property type="entry name" value="HTH_LYSR"/>
    <property type="match status" value="1"/>
</dbReference>
<dbReference type="Gene3D" id="1.10.10.10">
    <property type="entry name" value="Winged helix-like DNA-binding domain superfamily/Winged helix DNA-binding domain"/>
    <property type="match status" value="1"/>
</dbReference>
<dbReference type="EMBL" id="CP014323">
    <property type="protein sequence ID" value="AMJ99041.1"/>
    <property type="molecule type" value="Genomic_DNA"/>
</dbReference>
<sequence>MAKADDIILFVNVVDEGSFSKVAQKLNLTNSVVSKRIARLESDLNVQLLYRSTRKLNLTDAGRTLYNKARIANLAIQDAEDAVSGYSDEVRGKIRITMPNVSAKLVLNRAIAEFCNLHEEVDVELAITNRVTNIIEEGYDLAIRTAHLEDSSLIAKRLIDSKWIVCASSTYLKNKSRPNHPDDLTEHNCLIYKYDSTGPDFWPFHIEGELHNVQIGGRIQSNNLDALRQAAIAGVGVAFLPKALVHEDIKDGALSPLLVEYVTKTMGIYAVYPRSRQPDKKLKLLVNYLQEAFSNRSAYFY</sequence>
<dbReference type="InterPro" id="IPR036390">
    <property type="entry name" value="WH_DNA-bd_sf"/>
</dbReference>
<keyword evidence="2" id="KW-0805">Transcription regulation</keyword>
<evidence type="ECO:0000256" key="1">
    <source>
        <dbReference type="ARBA" id="ARBA00009437"/>
    </source>
</evidence>
<dbReference type="FunFam" id="1.10.10.10:FF:000001">
    <property type="entry name" value="LysR family transcriptional regulator"/>
    <property type="match status" value="1"/>
</dbReference>
<name>A0A126Q1F3_ALTMA</name>
<dbReference type="GO" id="GO:0006351">
    <property type="term" value="P:DNA-templated transcription"/>
    <property type="evidence" value="ECO:0007669"/>
    <property type="project" value="TreeGrafter"/>
</dbReference>
<dbReference type="SUPFAM" id="SSF53850">
    <property type="entry name" value="Periplasmic binding protein-like II"/>
    <property type="match status" value="1"/>
</dbReference>
<comment type="similarity">
    <text evidence="1">Belongs to the LysR transcriptional regulatory family.</text>
</comment>
<dbReference type="PANTHER" id="PTHR30537:SF5">
    <property type="entry name" value="HTH-TYPE TRANSCRIPTIONAL ACTIVATOR TTDR-RELATED"/>
    <property type="match status" value="1"/>
</dbReference>
<dbReference type="PANTHER" id="PTHR30537">
    <property type="entry name" value="HTH-TYPE TRANSCRIPTIONAL REGULATOR"/>
    <property type="match status" value="1"/>
</dbReference>
<keyword evidence="4" id="KW-0804">Transcription</keyword>
<evidence type="ECO:0000313" key="6">
    <source>
        <dbReference type="EMBL" id="AMJ99041.1"/>
    </source>
</evidence>
<reference evidence="6 7" key="1">
    <citation type="submission" date="2015-12" db="EMBL/GenBank/DDBJ databases">
        <authorList>
            <person name="Shamseldin A."/>
            <person name="Moawad H."/>
            <person name="Abd El-Rahim W.M."/>
            <person name="Sadowsky M.J."/>
        </authorList>
    </citation>
    <scope>NUCLEOTIDE SEQUENCE [LARGE SCALE GENOMIC DNA]</scope>
    <source>
        <strain evidence="6 7">D7</strain>
    </source>
</reference>
<dbReference type="FunFam" id="3.40.190.290:FF:000001">
    <property type="entry name" value="Transcriptional regulator, LysR family"/>
    <property type="match status" value="1"/>
</dbReference>
<dbReference type="Pfam" id="PF00126">
    <property type="entry name" value="HTH_1"/>
    <property type="match status" value="1"/>
</dbReference>
<dbReference type="GO" id="GO:0043565">
    <property type="term" value="F:sequence-specific DNA binding"/>
    <property type="evidence" value="ECO:0007669"/>
    <property type="project" value="TreeGrafter"/>
</dbReference>
<evidence type="ECO:0000259" key="5">
    <source>
        <dbReference type="PROSITE" id="PS50931"/>
    </source>
</evidence>
<evidence type="ECO:0000256" key="3">
    <source>
        <dbReference type="ARBA" id="ARBA00023125"/>
    </source>
</evidence>
<proteinExistence type="inferred from homology"/>
<dbReference type="GO" id="GO:0003700">
    <property type="term" value="F:DNA-binding transcription factor activity"/>
    <property type="evidence" value="ECO:0007669"/>
    <property type="project" value="InterPro"/>
</dbReference>
<dbReference type="SUPFAM" id="SSF46785">
    <property type="entry name" value="Winged helix' DNA-binding domain"/>
    <property type="match status" value="1"/>
</dbReference>
<feature type="domain" description="HTH lysR-type" evidence="5">
    <location>
        <begin position="1"/>
        <end position="59"/>
    </location>
</feature>